<keyword evidence="5 8" id="KW-0747">Spliceosome</keyword>
<feature type="region of interest" description="Disordered" evidence="9">
    <location>
        <begin position="32"/>
        <end position="60"/>
    </location>
</feature>
<comment type="function">
    <text evidence="8">Involved in pre-mRNA splicing.</text>
</comment>
<dbReference type="Pfam" id="PF08231">
    <property type="entry name" value="SYF2"/>
    <property type="match status" value="1"/>
</dbReference>
<reference evidence="10 11" key="1">
    <citation type="submission" date="2016-01" db="EMBL/GenBank/DDBJ databases">
        <title>Genome sequence of the yeast Holleya sinecauda.</title>
        <authorList>
            <person name="Dietrich F.S."/>
        </authorList>
    </citation>
    <scope>NUCLEOTIDE SEQUENCE [LARGE SCALE GENOMIC DNA]</scope>
    <source>
        <strain evidence="10 11">ATCC 58844</strain>
    </source>
</reference>
<protein>
    <recommendedName>
        <fullName evidence="3 8">Pre-mRNA-splicing factor SYF2</fullName>
    </recommendedName>
</protein>
<evidence type="ECO:0000256" key="8">
    <source>
        <dbReference type="RuleBase" id="RU367148"/>
    </source>
</evidence>
<comment type="similarity">
    <text evidence="2 8">Belongs to the SYF2 family.</text>
</comment>
<dbReference type="InterPro" id="IPR013260">
    <property type="entry name" value="mRNA_splic_SYF2"/>
</dbReference>
<evidence type="ECO:0000256" key="6">
    <source>
        <dbReference type="ARBA" id="ARBA00023187"/>
    </source>
</evidence>
<dbReference type="AlphaFoldDB" id="A0A109UYF8"/>
<evidence type="ECO:0000256" key="2">
    <source>
        <dbReference type="ARBA" id="ARBA00010028"/>
    </source>
</evidence>
<evidence type="ECO:0000313" key="11">
    <source>
        <dbReference type="Proteomes" id="UP000243052"/>
    </source>
</evidence>
<keyword evidence="7 8" id="KW-0539">Nucleus</keyword>
<proteinExistence type="inferred from homology"/>
<gene>
    <name evidence="10" type="ORF">AW171_hschr31696</name>
</gene>
<evidence type="ECO:0000256" key="3">
    <source>
        <dbReference type="ARBA" id="ARBA00014745"/>
    </source>
</evidence>
<dbReference type="GO" id="GO:0000398">
    <property type="term" value="P:mRNA splicing, via spliceosome"/>
    <property type="evidence" value="ECO:0007669"/>
    <property type="project" value="UniProtKB-UniRule"/>
</dbReference>
<evidence type="ECO:0000256" key="7">
    <source>
        <dbReference type="ARBA" id="ARBA00023242"/>
    </source>
</evidence>
<keyword evidence="11" id="KW-1185">Reference proteome</keyword>
<sequence length="194" mass="22414">MGLEEIQERLKKLKKERVKLSIANRKEIVKEEKLKSSDGKPQVYSMDYQPEGSKDIEDETHSSRLLNYNISEYEKWEAKEKSKRKFMDGADASDVAYLTYNNGLKQLQKSERLPKGKVTKGMISQSGKLLLKDDKDLVDNLADTLENSSRERYLKRKKKMESKAGKSTVLDQAINEKNKQFNDKLASQFKKLDS</sequence>
<dbReference type="GeneID" id="28723060"/>
<dbReference type="OrthoDB" id="199717at2759"/>
<evidence type="ECO:0000256" key="4">
    <source>
        <dbReference type="ARBA" id="ARBA00022664"/>
    </source>
</evidence>
<dbReference type="RefSeq" id="XP_017986839.1">
    <property type="nucleotide sequence ID" value="XM_018131273.1"/>
</dbReference>
<evidence type="ECO:0000313" key="10">
    <source>
        <dbReference type="EMBL" id="AMD19843.1"/>
    </source>
</evidence>
<evidence type="ECO:0000256" key="5">
    <source>
        <dbReference type="ARBA" id="ARBA00022728"/>
    </source>
</evidence>
<dbReference type="EMBL" id="CP014243">
    <property type="protein sequence ID" value="AMD19843.1"/>
    <property type="molecule type" value="Genomic_DNA"/>
</dbReference>
<evidence type="ECO:0000256" key="9">
    <source>
        <dbReference type="SAM" id="MobiDB-lite"/>
    </source>
</evidence>
<dbReference type="GO" id="GO:0005681">
    <property type="term" value="C:spliceosomal complex"/>
    <property type="evidence" value="ECO:0007669"/>
    <property type="project" value="UniProtKB-KW"/>
</dbReference>
<evidence type="ECO:0000256" key="1">
    <source>
        <dbReference type="ARBA" id="ARBA00004123"/>
    </source>
</evidence>
<dbReference type="STRING" id="45286.A0A109UYF8"/>
<comment type="subunit">
    <text evidence="8">May be part of a spliceosome complex.</text>
</comment>
<keyword evidence="6 8" id="KW-0508">mRNA splicing</keyword>
<name>A0A109UYF8_9SACH</name>
<keyword evidence="4 8" id="KW-0507">mRNA processing</keyword>
<accession>A0A109UYF8</accession>
<organism evidence="10 11">
    <name type="scientific">Eremothecium sinecaudum</name>
    <dbReference type="NCBI Taxonomy" id="45286"/>
    <lineage>
        <taxon>Eukaryota</taxon>
        <taxon>Fungi</taxon>
        <taxon>Dikarya</taxon>
        <taxon>Ascomycota</taxon>
        <taxon>Saccharomycotina</taxon>
        <taxon>Saccharomycetes</taxon>
        <taxon>Saccharomycetales</taxon>
        <taxon>Saccharomycetaceae</taxon>
        <taxon>Eremothecium</taxon>
    </lineage>
</organism>
<dbReference type="Proteomes" id="UP000243052">
    <property type="component" value="Chromosome iii"/>
</dbReference>
<comment type="subcellular location">
    <subcellularLocation>
        <location evidence="1 8">Nucleus</location>
    </subcellularLocation>
</comment>